<proteinExistence type="predicted"/>
<reference evidence="3 4" key="1">
    <citation type="submission" date="2018-06" db="EMBL/GenBank/DDBJ databases">
        <title>Freshwater and sediment microbial communities from various areas in North America, analyzing microbe dynamics in response to fracking.</title>
        <authorList>
            <person name="Lamendella R."/>
        </authorList>
    </citation>
    <scope>NUCLEOTIDE SEQUENCE [LARGE SCALE GENOMIC DNA]</scope>
    <source>
        <strain evidence="3 4">NG-13</strain>
    </source>
</reference>
<evidence type="ECO:0000259" key="1">
    <source>
        <dbReference type="Pfam" id="PF04738"/>
    </source>
</evidence>
<accession>A0ABX9BCL5</accession>
<dbReference type="Pfam" id="PF14028">
    <property type="entry name" value="Lant_dehydr_C"/>
    <property type="match status" value="1"/>
</dbReference>
<dbReference type="Proteomes" id="UP000248827">
    <property type="component" value="Unassembled WGS sequence"/>
</dbReference>
<dbReference type="NCBIfam" id="TIGR03891">
    <property type="entry name" value="thiopep_ocin"/>
    <property type="match status" value="1"/>
</dbReference>
<dbReference type="RefSeq" id="WP_111621307.1">
    <property type="nucleotide sequence ID" value="NZ_QLLI01000019.1"/>
</dbReference>
<comment type="caution">
    <text evidence="3">The sequence shown here is derived from an EMBL/GenBank/DDBJ whole genome shotgun (WGS) entry which is preliminary data.</text>
</comment>
<feature type="domain" description="Thiopeptide-type bacteriocin biosynthesis" evidence="2">
    <location>
        <begin position="743"/>
        <end position="1000"/>
    </location>
</feature>
<name>A0ABX9BCL5_9BACL</name>
<dbReference type="InterPro" id="IPR023809">
    <property type="entry name" value="Thiopep_bacteriocin_synth_dom"/>
</dbReference>
<dbReference type="InterPro" id="IPR006827">
    <property type="entry name" value="Lant_deHydtase_N"/>
</dbReference>
<organism evidence="3 4">
    <name type="scientific">Paenibacillus pabuli</name>
    <dbReference type="NCBI Taxonomy" id="1472"/>
    <lineage>
        <taxon>Bacteria</taxon>
        <taxon>Bacillati</taxon>
        <taxon>Bacillota</taxon>
        <taxon>Bacilli</taxon>
        <taxon>Bacillales</taxon>
        <taxon>Paenibacillaceae</taxon>
        <taxon>Paenibacillus</taxon>
    </lineage>
</organism>
<sequence>MKHLFKDIGSFMIRVPSLPINLLVDNINSADNQENTMPLLDFPYYKKQFDEAILVASHDLYEFMRQYEKGSEVRDTNYLLNSLYKYFSRNCSRCTPFGLFSAVAFGNINSEATSFELSGTDIQRRPLVDSNWLFEVVFMYEAKYLKELKYTPNESVAIHRNKAILFGCTKNKDEEKINKKTVNYTKPLEIIFEISNDYLSYVEIVEKLEEAYPGMDQSILHEYVQSLIKEEYLISDLRPPLTVNNQLEYLICKLKQNDINADTLISIQKQIEDYTDGDKSDKISCLTNVFHSMKEVHASKNYLTVDSSFEYKECNLNKNDIKKINELINLFLQFNFNESFDKLNDYKNRFIEKYGLSICVPLTELVDPDLGLGFPSANNRNFNSLGEYINPWVRFFERKYVESIRFSKEIEIKDEDIKKLMSEDLDEELLPKSMEIYFNYTKENGEDIFHLSNIFGSTFAGKSFGRFSHLMKDPIDFYKQINAVYDSNDKYKSCEFTFLPDSLVTANVIRNMHGSTYETSFGTTNSKNSTRKLKLNEILVGIKNNKFYLKSAMDNKIIIPTSTNMFNPQLKPEILRFIDDISSDGIKFYNKPWQYLLEKFAYLPTIRYKNFILEQEKWILKIEDLDLPARFSFGEFKFKLREHLESRSISKWINVVEADQKLLLNLEEDRSLSVLQKMLVKSEIVLEKYNVEVEHPVKHNDSSYCCELVIPLISVSEVESSIDDFEITENYGNSKIKVPLDEWLYFKIYGVEENIDYLLGDALFTPLQKLLENKEIDSYFFIQYKDPDLHLRLRIKADYNRLLMVQPKLLNIFSQLIKDSLISKYSIDCYELELERYGGYDLMDHAHEVFHKDSLAIQSIIYEKNNNNVKISDELLAVISIFFHVKRFGLSLDEIFIFLNCQKHIKLDQEEQDEFRKNKNSYLDFVIKYLSGEELTPEIDFIMRILLIKSASMETYLEGIEKFYPESKNVKFSILDSILHMHMNRLFGPNVEFERKMRTLSRHIFYSVYHRNKKTGILEGKVNAKI</sequence>
<keyword evidence="4" id="KW-1185">Reference proteome</keyword>
<evidence type="ECO:0000259" key="2">
    <source>
        <dbReference type="Pfam" id="PF14028"/>
    </source>
</evidence>
<evidence type="ECO:0000313" key="4">
    <source>
        <dbReference type="Proteomes" id="UP000248827"/>
    </source>
</evidence>
<feature type="domain" description="Lantibiotic dehydratase N-terminal" evidence="1">
    <location>
        <begin position="47"/>
        <end position="675"/>
    </location>
</feature>
<gene>
    <name evidence="3" type="ORF">DET54_11913</name>
</gene>
<dbReference type="EMBL" id="QLLI01000019">
    <property type="protein sequence ID" value="RAI86070.1"/>
    <property type="molecule type" value="Genomic_DNA"/>
</dbReference>
<evidence type="ECO:0000313" key="3">
    <source>
        <dbReference type="EMBL" id="RAI86070.1"/>
    </source>
</evidence>
<protein>
    <submittedName>
        <fullName evidence="3">Thiopeptide-type bacteriocin biosynthesis protein</fullName>
    </submittedName>
</protein>
<dbReference type="Pfam" id="PF04738">
    <property type="entry name" value="Lant_dehydr_N"/>
    <property type="match status" value="1"/>
</dbReference>